<sequence length="71" mass="8104">MKKGLDISFVHYGIRRDDLDLIETLCTTHGLDADWVLEDLLKNLHEKRVSDADLDGKGIEKLIEKALSKVR</sequence>
<protein>
    <submittedName>
        <fullName evidence="1">Uncharacterized protein</fullName>
    </submittedName>
</protein>
<dbReference type="KEGG" id="run:DR864_25665"/>
<dbReference type="RefSeq" id="WP_114069644.1">
    <property type="nucleotide sequence ID" value="NZ_CP030850.1"/>
</dbReference>
<proteinExistence type="predicted"/>
<evidence type="ECO:0000313" key="1">
    <source>
        <dbReference type="EMBL" id="AXE20883.1"/>
    </source>
</evidence>
<dbReference type="EMBL" id="CP030850">
    <property type="protein sequence ID" value="AXE20883.1"/>
    <property type="molecule type" value="Genomic_DNA"/>
</dbReference>
<accession>A0A344TQG2</accession>
<reference evidence="1 2" key="1">
    <citation type="submission" date="2018-07" db="EMBL/GenBank/DDBJ databases">
        <title>Genome sequencing of Runella.</title>
        <authorList>
            <person name="Baek M.-G."/>
            <person name="Yi H."/>
        </authorList>
    </citation>
    <scope>NUCLEOTIDE SEQUENCE [LARGE SCALE GENOMIC DNA]</scope>
    <source>
        <strain evidence="1 2">HYN0085</strain>
    </source>
</reference>
<organism evidence="1 2">
    <name type="scientific">Runella rosea</name>
    <dbReference type="NCBI Taxonomy" id="2259595"/>
    <lineage>
        <taxon>Bacteria</taxon>
        <taxon>Pseudomonadati</taxon>
        <taxon>Bacteroidota</taxon>
        <taxon>Cytophagia</taxon>
        <taxon>Cytophagales</taxon>
        <taxon>Spirosomataceae</taxon>
        <taxon>Runella</taxon>
    </lineage>
</organism>
<gene>
    <name evidence="1" type="ORF">DR864_25665</name>
</gene>
<dbReference type="AlphaFoldDB" id="A0A344TQG2"/>
<keyword evidence="2" id="KW-1185">Reference proteome</keyword>
<name>A0A344TQG2_9BACT</name>
<dbReference type="OrthoDB" id="1075707at2"/>
<evidence type="ECO:0000313" key="2">
    <source>
        <dbReference type="Proteomes" id="UP000251993"/>
    </source>
</evidence>
<dbReference type="Proteomes" id="UP000251993">
    <property type="component" value="Chromosome"/>
</dbReference>